<dbReference type="RefSeq" id="WP_208340918.1">
    <property type="nucleotide sequence ID" value="NZ_CAWQFN010000753.1"/>
</dbReference>
<dbReference type="EMBL" id="JAALHA020000010">
    <property type="protein sequence ID" value="MDR9897009.1"/>
    <property type="molecule type" value="Genomic_DNA"/>
</dbReference>
<keyword evidence="2" id="KW-1185">Reference proteome</keyword>
<gene>
    <name evidence="1" type="ORF">G7B40_020915</name>
</gene>
<dbReference type="Proteomes" id="UP000667802">
    <property type="component" value="Unassembled WGS sequence"/>
</dbReference>
<accession>A0AAP5IB30</accession>
<reference evidence="2" key="1">
    <citation type="journal article" date="2021" name="Science">
        <title>Hunting the eagle killer: A cyanobacterial neurotoxin causes vacuolar myelinopathy.</title>
        <authorList>
            <person name="Breinlinger S."/>
            <person name="Phillips T.J."/>
            <person name="Haram B.N."/>
            <person name="Mares J."/>
            <person name="Martinez Yerena J.A."/>
            <person name="Hrouzek P."/>
            <person name="Sobotka R."/>
            <person name="Henderson W.M."/>
            <person name="Schmieder P."/>
            <person name="Williams S.M."/>
            <person name="Lauderdale J.D."/>
            <person name="Wilde H.D."/>
            <person name="Gerrin W."/>
            <person name="Kust A."/>
            <person name="Washington J.W."/>
            <person name="Wagner C."/>
            <person name="Geier B."/>
            <person name="Liebeke M."/>
            <person name="Enke H."/>
            <person name="Niedermeyer T.H.J."/>
            <person name="Wilde S.B."/>
        </authorList>
    </citation>
    <scope>NUCLEOTIDE SEQUENCE [LARGE SCALE GENOMIC DNA]</scope>
    <source>
        <strain evidence="2">Thurmond2011</strain>
    </source>
</reference>
<evidence type="ECO:0000313" key="1">
    <source>
        <dbReference type="EMBL" id="MDR9897009.1"/>
    </source>
</evidence>
<name>A0AAP5IB30_9CYAN</name>
<protein>
    <submittedName>
        <fullName evidence="1">Uncharacterized protein</fullName>
    </submittedName>
</protein>
<comment type="caution">
    <text evidence="1">The sequence shown here is derived from an EMBL/GenBank/DDBJ whole genome shotgun (WGS) entry which is preliminary data.</text>
</comment>
<sequence>MLKTIKNCNCYTQDIELALDIVSDWAINPVIKRKFQKLQQEVEILEKQIKMRNPKISDQK</sequence>
<evidence type="ECO:0000313" key="2">
    <source>
        <dbReference type="Proteomes" id="UP000667802"/>
    </source>
</evidence>
<dbReference type="AlphaFoldDB" id="A0AAP5IB30"/>
<proteinExistence type="predicted"/>
<organism evidence="1 2">
    <name type="scientific">Aetokthonos hydrillicola Thurmond2011</name>
    <dbReference type="NCBI Taxonomy" id="2712845"/>
    <lineage>
        <taxon>Bacteria</taxon>
        <taxon>Bacillati</taxon>
        <taxon>Cyanobacteriota</taxon>
        <taxon>Cyanophyceae</taxon>
        <taxon>Nostocales</taxon>
        <taxon>Hapalosiphonaceae</taxon>
        <taxon>Aetokthonos</taxon>
    </lineage>
</organism>